<keyword evidence="11" id="KW-1185">Reference proteome</keyword>
<evidence type="ECO:0000256" key="6">
    <source>
        <dbReference type="ARBA" id="ARBA00022840"/>
    </source>
</evidence>
<dbReference type="RefSeq" id="WP_096460744.1">
    <property type="nucleotide sequence ID" value="NZ_AP014936.1"/>
</dbReference>
<keyword evidence="5 8" id="KW-0547">Nucleotide-binding</keyword>
<comment type="catalytic activity">
    <reaction evidence="7 8">
        <text>cytidine(34) in tRNA(Ile2) + L-lysine + ATP = lysidine(34) in tRNA(Ile2) + AMP + diphosphate + H(+)</text>
        <dbReference type="Rhea" id="RHEA:43744"/>
        <dbReference type="Rhea" id="RHEA-COMP:10625"/>
        <dbReference type="Rhea" id="RHEA-COMP:10670"/>
        <dbReference type="ChEBI" id="CHEBI:15378"/>
        <dbReference type="ChEBI" id="CHEBI:30616"/>
        <dbReference type="ChEBI" id="CHEBI:32551"/>
        <dbReference type="ChEBI" id="CHEBI:33019"/>
        <dbReference type="ChEBI" id="CHEBI:82748"/>
        <dbReference type="ChEBI" id="CHEBI:83665"/>
        <dbReference type="ChEBI" id="CHEBI:456215"/>
        <dbReference type="EC" id="6.3.4.19"/>
    </reaction>
</comment>
<dbReference type="InterPro" id="IPR012795">
    <property type="entry name" value="tRNA_Ile_lys_synt_N"/>
</dbReference>
<dbReference type="GO" id="GO:0006400">
    <property type="term" value="P:tRNA modification"/>
    <property type="evidence" value="ECO:0007669"/>
    <property type="project" value="UniProtKB-UniRule"/>
</dbReference>
<dbReference type="InterPro" id="IPR012094">
    <property type="entry name" value="tRNA_Ile_lys_synt"/>
</dbReference>
<dbReference type="GO" id="GO:0005524">
    <property type="term" value="F:ATP binding"/>
    <property type="evidence" value="ECO:0007669"/>
    <property type="project" value="UniProtKB-UniRule"/>
</dbReference>
<dbReference type="GO" id="GO:0005737">
    <property type="term" value="C:cytoplasm"/>
    <property type="evidence" value="ECO:0007669"/>
    <property type="project" value="UniProtKB-SubCell"/>
</dbReference>
<evidence type="ECO:0000256" key="5">
    <source>
        <dbReference type="ARBA" id="ARBA00022741"/>
    </source>
</evidence>
<dbReference type="NCBIfam" id="TIGR02432">
    <property type="entry name" value="lysidine_TilS_N"/>
    <property type="match status" value="1"/>
</dbReference>
<keyword evidence="4 8" id="KW-0819">tRNA processing</keyword>
<dbReference type="EMBL" id="AP014936">
    <property type="protein sequence ID" value="BAU48205.1"/>
    <property type="molecule type" value="Genomic_DNA"/>
</dbReference>
<dbReference type="Gene3D" id="1.20.59.20">
    <property type="match status" value="1"/>
</dbReference>
<dbReference type="GO" id="GO:0032267">
    <property type="term" value="F:tRNA(Ile)-lysidine synthase activity"/>
    <property type="evidence" value="ECO:0007669"/>
    <property type="project" value="UniProtKB-EC"/>
</dbReference>
<evidence type="ECO:0000259" key="9">
    <source>
        <dbReference type="SMART" id="SM00977"/>
    </source>
</evidence>
<comment type="domain">
    <text evidence="8">The N-terminal region contains the highly conserved SGGXDS motif, predicted to be a P-loop motif involved in ATP binding.</text>
</comment>
<dbReference type="Pfam" id="PF11734">
    <property type="entry name" value="TilS_C"/>
    <property type="match status" value="1"/>
</dbReference>
<accession>A0A1B4V499</accession>
<dbReference type="Pfam" id="PF09179">
    <property type="entry name" value="TilS"/>
    <property type="match status" value="1"/>
</dbReference>
<comment type="subcellular location">
    <subcellularLocation>
        <location evidence="1 8">Cytoplasm</location>
    </subcellularLocation>
</comment>
<comment type="function">
    <text evidence="8">Ligates lysine onto the cytidine present at position 34 of the AUA codon-specific tRNA(Ile) that contains the anticodon CAU, in an ATP-dependent manner. Cytidine is converted to lysidine, thus changing the amino acid specificity of the tRNA from methionine to isoleucine.</text>
</comment>
<dbReference type="AlphaFoldDB" id="A0A1B4V499"/>
<feature type="domain" description="Lysidine-tRNA(Ile) synthetase C-terminal" evidence="9">
    <location>
        <begin position="375"/>
        <end position="448"/>
    </location>
</feature>
<evidence type="ECO:0000256" key="7">
    <source>
        <dbReference type="ARBA" id="ARBA00048539"/>
    </source>
</evidence>
<evidence type="ECO:0000256" key="3">
    <source>
        <dbReference type="ARBA" id="ARBA00022598"/>
    </source>
</evidence>
<comment type="similarity">
    <text evidence="8">Belongs to the tRNA(Ile)-lysidine synthase family.</text>
</comment>
<keyword evidence="3 8" id="KW-0436">Ligase</keyword>
<dbReference type="EC" id="6.3.4.19" evidence="8"/>
<dbReference type="SMART" id="SM00977">
    <property type="entry name" value="TilS_C"/>
    <property type="match status" value="1"/>
</dbReference>
<evidence type="ECO:0000256" key="1">
    <source>
        <dbReference type="ARBA" id="ARBA00004496"/>
    </source>
</evidence>
<dbReference type="OrthoDB" id="9807403at2"/>
<keyword evidence="2 8" id="KW-0963">Cytoplasm</keyword>
<dbReference type="InterPro" id="IPR015262">
    <property type="entry name" value="tRNA_Ile_lys_synt_subst-bd"/>
</dbReference>
<dbReference type="SUPFAM" id="SSF56037">
    <property type="entry name" value="PheT/TilS domain"/>
    <property type="match status" value="1"/>
</dbReference>
<protein>
    <recommendedName>
        <fullName evidence="8">tRNA(Ile)-lysidine synthase</fullName>
        <ecNumber evidence="8">6.3.4.19</ecNumber>
    </recommendedName>
    <alternativeName>
        <fullName evidence="8">tRNA(Ile)-2-lysyl-cytidine synthase</fullName>
    </alternativeName>
    <alternativeName>
        <fullName evidence="8">tRNA(Ile)-lysidine synthetase</fullName>
    </alternativeName>
</protein>
<dbReference type="Pfam" id="PF01171">
    <property type="entry name" value="ATP_bind_3"/>
    <property type="match status" value="1"/>
</dbReference>
<organism evidence="10 11">
    <name type="scientific">Sulfurifustis variabilis</name>
    <dbReference type="NCBI Taxonomy" id="1675686"/>
    <lineage>
        <taxon>Bacteria</taxon>
        <taxon>Pseudomonadati</taxon>
        <taxon>Pseudomonadota</taxon>
        <taxon>Gammaproteobacteria</taxon>
        <taxon>Acidiferrobacterales</taxon>
        <taxon>Acidiferrobacteraceae</taxon>
        <taxon>Sulfurifustis</taxon>
    </lineage>
</organism>
<reference evidence="10 11" key="1">
    <citation type="submission" date="2015-08" db="EMBL/GenBank/DDBJ databases">
        <title>Complete genome sequence of Sulfurifustis variabilis.</title>
        <authorList>
            <person name="Miura A."/>
            <person name="Kojima H."/>
            <person name="Fukui M."/>
        </authorList>
    </citation>
    <scope>NUCLEOTIDE SEQUENCE [LARGE SCALE GENOMIC DNA]</scope>
    <source>
        <strain evidence="11">skN76</strain>
    </source>
</reference>
<sequence length="454" mass="50611">MRGQAQSHPSFSVDALARILSDKLALAPGARLRVAYSGGLDSHVLLHAAALLRERGWEVSAIHVDHGLRRESADWAAHCRAVCRAFHVELLVERVQVDGIRKRGVEDAARRARYGALARLLEPEDVLLTAHHRDDQAETVLLQLLRAAGPHGLAAMPPIARFAQGWLARPLLAFGRAALRAYAEREGLAWIEDTSNREDGIARNFLRSRVLPLLARYWPQAAEQLARAARHHAEAAAILDEVGCADLERVRIEENALSLAALGGLSPPRRANVVRYWIRRRTGQMPPEQALNDLLAQLRCRPRSRRALIRWPGTTVERYRDQLRLVPPGQLPGPQWEAEWDPGVPLAIPGTEWRLRARTGVGAGLATERLAGRRLRVRFRRGGEVCRLPGRTHRHKVKKLLQDAGVPPSERARLPFVYVDEELVAIGDRFVCEPYAARPGEAGLLLEIERSSPP</sequence>
<dbReference type="InterPro" id="IPR012796">
    <property type="entry name" value="Lysidine-tRNA-synth_C"/>
</dbReference>
<dbReference type="SUPFAM" id="SSF82829">
    <property type="entry name" value="MesJ substrate recognition domain-like"/>
    <property type="match status" value="1"/>
</dbReference>
<dbReference type="PANTHER" id="PTHR43033">
    <property type="entry name" value="TRNA(ILE)-LYSIDINE SYNTHASE-RELATED"/>
    <property type="match status" value="1"/>
</dbReference>
<evidence type="ECO:0000256" key="2">
    <source>
        <dbReference type="ARBA" id="ARBA00022490"/>
    </source>
</evidence>
<dbReference type="SUPFAM" id="SSF52402">
    <property type="entry name" value="Adenine nucleotide alpha hydrolases-like"/>
    <property type="match status" value="1"/>
</dbReference>
<evidence type="ECO:0000313" key="11">
    <source>
        <dbReference type="Proteomes" id="UP000218899"/>
    </source>
</evidence>
<dbReference type="PANTHER" id="PTHR43033:SF1">
    <property type="entry name" value="TRNA(ILE)-LYSIDINE SYNTHASE-RELATED"/>
    <property type="match status" value="1"/>
</dbReference>
<dbReference type="Proteomes" id="UP000218899">
    <property type="component" value="Chromosome"/>
</dbReference>
<evidence type="ECO:0000313" key="10">
    <source>
        <dbReference type="EMBL" id="BAU48205.1"/>
    </source>
</evidence>
<evidence type="ECO:0000256" key="4">
    <source>
        <dbReference type="ARBA" id="ARBA00022694"/>
    </source>
</evidence>
<evidence type="ECO:0000256" key="8">
    <source>
        <dbReference type="HAMAP-Rule" id="MF_01161"/>
    </source>
</evidence>
<dbReference type="CDD" id="cd01992">
    <property type="entry name" value="TilS_N"/>
    <property type="match status" value="1"/>
</dbReference>
<dbReference type="InterPro" id="IPR011063">
    <property type="entry name" value="TilS/TtcA_N"/>
</dbReference>
<dbReference type="InterPro" id="IPR014729">
    <property type="entry name" value="Rossmann-like_a/b/a_fold"/>
</dbReference>
<dbReference type="HAMAP" id="MF_01161">
    <property type="entry name" value="tRNA_Ile_lys_synt"/>
    <property type="match status" value="1"/>
</dbReference>
<dbReference type="Gene3D" id="3.40.50.620">
    <property type="entry name" value="HUPs"/>
    <property type="match status" value="1"/>
</dbReference>
<feature type="binding site" evidence="8">
    <location>
        <begin position="37"/>
        <end position="42"/>
    </location>
    <ligand>
        <name>ATP</name>
        <dbReference type="ChEBI" id="CHEBI:30616"/>
    </ligand>
</feature>
<proteinExistence type="inferred from homology"/>
<name>A0A1B4V499_9GAMM</name>
<keyword evidence="6 8" id="KW-0067">ATP-binding</keyword>
<dbReference type="NCBIfam" id="TIGR02433">
    <property type="entry name" value="lysidine_TilS_C"/>
    <property type="match status" value="1"/>
</dbReference>
<dbReference type="KEGG" id="sva:SVA_1645"/>
<gene>
    <name evidence="8" type="primary">tilS</name>
    <name evidence="10" type="ORF">SVA_1645</name>
</gene>